<accession>A0ABN0RJA8</accession>
<reference evidence="2 3" key="1">
    <citation type="journal article" date="2014" name="Int. J. Syst. Evol. Microbiol.">
        <title>Listeria floridensis sp. nov., Listeria aquatica sp. nov., Listeria cornellensis sp. nov., Listeria riparia sp. nov. and Listeria grandensis sp. nov., from agricultural and natural environments.</title>
        <authorList>
            <person name="den Bakker H.C."/>
            <person name="Warchocki S."/>
            <person name="Wright E.M."/>
            <person name="Allred A.F."/>
            <person name="Ahlstrom C."/>
            <person name="Manuel C.S."/>
            <person name="Stasiewicz M.J."/>
            <person name="Burrell A."/>
            <person name="Roof S."/>
            <person name="Strawn L."/>
            <person name="Fortes E.D."/>
            <person name="Nightingale K.K."/>
            <person name="Kephart D."/>
            <person name="Wiedmann M."/>
        </authorList>
    </citation>
    <scope>NUCLEOTIDE SEQUENCE [LARGE SCALE GENOMIC DNA]</scope>
    <source>
        <strain evidence="2 3">FSL S10-1187</strain>
    </source>
</reference>
<keyword evidence="3" id="KW-1185">Reference proteome</keyword>
<comment type="caution">
    <text evidence="2">The sequence shown here is derived from an EMBL/GenBank/DDBJ whole genome shotgun (WGS) entry which is preliminary data.</text>
</comment>
<gene>
    <name evidence="2" type="ORF">MFLO_01825</name>
</gene>
<dbReference type="RefSeq" id="WP_036095893.1">
    <property type="nucleotide sequence ID" value="NZ_AODF01000001.1"/>
</dbReference>
<name>A0ABN0RJA8_9LIST</name>
<dbReference type="InterPro" id="IPR025062">
    <property type="entry name" value="DUF4003"/>
</dbReference>
<evidence type="ECO:0008006" key="4">
    <source>
        <dbReference type="Google" id="ProtNLM"/>
    </source>
</evidence>
<evidence type="ECO:0000313" key="2">
    <source>
        <dbReference type="EMBL" id="EUJ33919.1"/>
    </source>
</evidence>
<protein>
    <recommendedName>
        <fullName evidence="4">DUF4003 domain-containing protein</fullName>
    </recommendedName>
</protein>
<dbReference type="EMBL" id="AODF01000001">
    <property type="protein sequence ID" value="EUJ33919.1"/>
    <property type="molecule type" value="Genomic_DNA"/>
</dbReference>
<keyword evidence="1" id="KW-1133">Transmembrane helix</keyword>
<keyword evidence="1" id="KW-0812">Transmembrane</keyword>
<organism evidence="2 3">
    <name type="scientific">Listeria floridensis FSL S10-1187</name>
    <dbReference type="NCBI Taxonomy" id="1265817"/>
    <lineage>
        <taxon>Bacteria</taxon>
        <taxon>Bacillati</taxon>
        <taxon>Bacillota</taxon>
        <taxon>Bacilli</taxon>
        <taxon>Bacillales</taxon>
        <taxon>Listeriaceae</taxon>
        <taxon>Listeria</taxon>
    </lineage>
</organism>
<dbReference type="Pfam" id="PF13170">
    <property type="entry name" value="DUF4003"/>
    <property type="match status" value="1"/>
</dbReference>
<evidence type="ECO:0000313" key="3">
    <source>
        <dbReference type="Proteomes" id="UP000019249"/>
    </source>
</evidence>
<keyword evidence="1" id="KW-0472">Membrane</keyword>
<dbReference type="Proteomes" id="UP000019249">
    <property type="component" value="Unassembled WGS sequence"/>
</dbReference>
<evidence type="ECO:0000256" key="1">
    <source>
        <dbReference type="SAM" id="Phobius"/>
    </source>
</evidence>
<proteinExistence type="predicted"/>
<feature type="transmembrane region" description="Helical" evidence="1">
    <location>
        <begin position="301"/>
        <end position="327"/>
    </location>
</feature>
<sequence>MTQQNGDARRMVTRLKENYEKLRKSPVKYTDKRIRYLVARLFAGQDEQLDIQRFSKVNQLIKERAGTFTVLTTNVRAALAGLLLKENRENLADVEQLFANYQALIEGKFPRTEYTYFAAQALMSLDSDQVAETIVRAKKVHEAIKQHHPFLTGNEDISMSVLLAMLDEEYEPSELADLTEFYFTSFDEIGFKKNNGLQFLAGISVLLCRKKDPMYVKRVRTVLKQLEKQNIKPQELFYSTIGVLAFVLNGSNFDQQFDQLYAEVKMLSGLRFDKNFQTALALSLYVEQKTSELSMEQTEQLMVSLTALIAIEQAVIVSAVVVTAAIVNTSSSNS</sequence>